<evidence type="ECO:0000259" key="1">
    <source>
        <dbReference type="PROSITE" id="PS51186"/>
    </source>
</evidence>
<dbReference type="InterPro" id="IPR000182">
    <property type="entry name" value="GNAT_dom"/>
</dbReference>
<organism evidence="2 3">
    <name type="scientific">Candidatus Uhrbacteria bacterium GW2011_GWF2_39_13</name>
    <dbReference type="NCBI Taxonomy" id="1618995"/>
    <lineage>
        <taxon>Bacteria</taxon>
        <taxon>Candidatus Uhriibacteriota</taxon>
    </lineage>
</organism>
<name>A0A0G0MI44_9BACT</name>
<dbReference type="GO" id="GO:0016747">
    <property type="term" value="F:acyltransferase activity, transferring groups other than amino-acyl groups"/>
    <property type="evidence" value="ECO:0007669"/>
    <property type="project" value="InterPro"/>
</dbReference>
<gene>
    <name evidence="2" type="ORF">UT30_C0048G0003</name>
</gene>
<evidence type="ECO:0000313" key="3">
    <source>
        <dbReference type="Proteomes" id="UP000033935"/>
    </source>
</evidence>
<protein>
    <submittedName>
        <fullName evidence="2">Acetyltransferase, GNAT family</fullName>
    </submittedName>
</protein>
<reference evidence="2 3" key="1">
    <citation type="journal article" date="2015" name="Nature">
        <title>rRNA introns, odd ribosomes, and small enigmatic genomes across a large radiation of phyla.</title>
        <authorList>
            <person name="Brown C.T."/>
            <person name="Hug L.A."/>
            <person name="Thomas B.C."/>
            <person name="Sharon I."/>
            <person name="Castelle C.J."/>
            <person name="Singh A."/>
            <person name="Wilkins M.J."/>
            <person name="Williams K.H."/>
            <person name="Banfield J.F."/>
        </authorList>
    </citation>
    <scope>NUCLEOTIDE SEQUENCE [LARGE SCALE GENOMIC DNA]</scope>
</reference>
<dbReference type="SUPFAM" id="SSF55729">
    <property type="entry name" value="Acyl-CoA N-acyltransferases (Nat)"/>
    <property type="match status" value="1"/>
</dbReference>
<dbReference type="Proteomes" id="UP000033935">
    <property type="component" value="Unassembled WGS sequence"/>
</dbReference>
<comment type="caution">
    <text evidence="2">The sequence shown here is derived from an EMBL/GenBank/DDBJ whole genome shotgun (WGS) entry which is preliminary data.</text>
</comment>
<dbReference type="EMBL" id="LBWG01000048">
    <property type="protein sequence ID" value="KKR02818.1"/>
    <property type="molecule type" value="Genomic_DNA"/>
</dbReference>
<dbReference type="Pfam" id="PF00583">
    <property type="entry name" value="Acetyltransf_1"/>
    <property type="match status" value="1"/>
</dbReference>
<dbReference type="Gene3D" id="3.40.630.30">
    <property type="match status" value="1"/>
</dbReference>
<dbReference type="InterPro" id="IPR016181">
    <property type="entry name" value="Acyl_CoA_acyltransferase"/>
</dbReference>
<sequence>MTVGDLKMNIDTSDLVKVYLDKLSYFAYKEYNQNKEKSLIIFEHIIGNNEGFIYSAKNASDYSVYIVVENDNEACLSEIMLYLCDLLKIVDVTITLTIFSENINILKYLHNSGFYDVYSSVSMMLKREEWIYQKDEIELIPYQVAHNTEYLDVLGDAFYPVREALDLVPYNWYQNNQKTATEGFMMSSEKGCLFGYFVEKELVGVLEIVENEIETIAVKVQHQGKGVGTILLNTAINMIFREDSNKEIFLSLLGGNQKALRLYERQNFQIVGKQTILKKISNK</sequence>
<feature type="domain" description="N-acetyltransferase" evidence="1">
    <location>
        <begin position="137"/>
        <end position="283"/>
    </location>
</feature>
<dbReference type="PROSITE" id="PS51186">
    <property type="entry name" value="GNAT"/>
    <property type="match status" value="1"/>
</dbReference>
<proteinExistence type="predicted"/>
<keyword evidence="2" id="KW-0808">Transferase</keyword>
<dbReference type="CDD" id="cd04301">
    <property type="entry name" value="NAT_SF"/>
    <property type="match status" value="1"/>
</dbReference>
<dbReference type="AlphaFoldDB" id="A0A0G0MI44"/>
<evidence type="ECO:0000313" key="2">
    <source>
        <dbReference type="EMBL" id="KKR02818.1"/>
    </source>
</evidence>
<accession>A0A0G0MI44</accession>